<dbReference type="SUPFAM" id="SSF46689">
    <property type="entry name" value="Homeodomain-like"/>
    <property type="match status" value="1"/>
</dbReference>
<keyword evidence="7" id="KW-1185">Reference proteome</keyword>
<dbReference type="GO" id="GO:0003677">
    <property type="term" value="F:DNA binding"/>
    <property type="evidence" value="ECO:0007669"/>
    <property type="project" value="UniProtKB-UniRule"/>
</dbReference>
<dbReference type="InterPro" id="IPR009057">
    <property type="entry name" value="Homeodomain-like_sf"/>
</dbReference>
<reference evidence="6 7" key="1">
    <citation type="submission" date="2017-06" db="EMBL/GenBank/DDBJ databases">
        <authorList>
            <person name="Kim H.J."/>
            <person name="Triplett B.A."/>
        </authorList>
    </citation>
    <scope>NUCLEOTIDE SEQUENCE [LARGE SCALE GENOMIC DNA]</scope>
    <source>
        <strain evidence="6">FRACA_ARgP5</strain>
    </source>
</reference>
<evidence type="ECO:0000256" key="4">
    <source>
        <dbReference type="PROSITE-ProRule" id="PRU00335"/>
    </source>
</evidence>
<dbReference type="Pfam" id="PF00440">
    <property type="entry name" value="TetR_N"/>
    <property type="match status" value="1"/>
</dbReference>
<dbReference type="PRINTS" id="PR00455">
    <property type="entry name" value="HTHTETR"/>
</dbReference>
<name>A0A2I2KUI6_9ACTN</name>
<evidence type="ECO:0000256" key="3">
    <source>
        <dbReference type="ARBA" id="ARBA00023163"/>
    </source>
</evidence>
<evidence type="ECO:0000256" key="2">
    <source>
        <dbReference type="ARBA" id="ARBA00023125"/>
    </source>
</evidence>
<gene>
    <name evidence="6" type="ORF">FRACA_320024</name>
</gene>
<evidence type="ECO:0000259" key="5">
    <source>
        <dbReference type="PROSITE" id="PS50977"/>
    </source>
</evidence>
<dbReference type="InterPro" id="IPR036271">
    <property type="entry name" value="Tet_transcr_reg_TetR-rel_C_sf"/>
</dbReference>
<feature type="domain" description="HTH tetR-type" evidence="5">
    <location>
        <begin position="17"/>
        <end position="77"/>
    </location>
</feature>
<dbReference type="EMBL" id="FZMO01000246">
    <property type="protein sequence ID" value="SNQ49325.1"/>
    <property type="molecule type" value="Genomic_DNA"/>
</dbReference>
<evidence type="ECO:0000313" key="6">
    <source>
        <dbReference type="EMBL" id="SNQ49325.1"/>
    </source>
</evidence>
<accession>A0A2I2KUI6</accession>
<keyword evidence="2 4" id="KW-0238">DNA-binding</keyword>
<feature type="DNA-binding region" description="H-T-H motif" evidence="4">
    <location>
        <begin position="40"/>
        <end position="59"/>
    </location>
</feature>
<dbReference type="Gene3D" id="1.10.357.10">
    <property type="entry name" value="Tetracycline Repressor, domain 2"/>
    <property type="match status" value="1"/>
</dbReference>
<proteinExistence type="predicted"/>
<dbReference type="PROSITE" id="PS50977">
    <property type="entry name" value="HTH_TETR_2"/>
    <property type="match status" value="1"/>
</dbReference>
<protein>
    <submittedName>
        <fullName evidence="6">Putative Regulatory protein TetR</fullName>
    </submittedName>
</protein>
<dbReference type="AlphaFoldDB" id="A0A2I2KUI6"/>
<dbReference type="SUPFAM" id="SSF48498">
    <property type="entry name" value="Tetracyclin repressor-like, C-terminal domain"/>
    <property type="match status" value="1"/>
</dbReference>
<evidence type="ECO:0000256" key="1">
    <source>
        <dbReference type="ARBA" id="ARBA00023015"/>
    </source>
</evidence>
<organism evidence="6 7">
    <name type="scientific">Frankia canadensis</name>
    <dbReference type="NCBI Taxonomy" id="1836972"/>
    <lineage>
        <taxon>Bacteria</taxon>
        <taxon>Bacillati</taxon>
        <taxon>Actinomycetota</taxon>
        <taxon>Actinomycetes</taxon>
        <taxon>Frankiales</taxon>
        <taxon>Frankiaceae</taxon>
        <taxon>Frankia</taxon>
    </lineage>
</organism>
<evidence type="ECO:0000313" key="7">
    <source>
        <dbReference type="Proteomes" id="UP000234331"/>
    </source>
</evidence>
<dbReference type="PANTHER" id="PTHR47506">
    <property type="entry name" value="TRANSCRIPTIONAL REGULATORY PROTEIN"/>
    <property type="match status" value="1"/>
</dbReference>
<sequence>MTSSTRRPRRTQAQRRDAARAAILETAVRLLAGGGYSNMTLADLGERAGYSRSLAAHYFGSKPKLLAAIIDHVRESSPPSMPDTLRGVGRIETEIIKFFDGLVTDAENIRAYIVIAHEAATSLPELLPMIHEQNVALRTRIEADLREGIRDGTVRPDLEPVSLSIAITTMIRGVAWEWFTDPNLDVMACRQAVLDQVRVLTATTT</sequence>
<dbReference type="Proteomes" id="UP000234331">
    <property type="component" value="Unassembled WGS sequence"/>
</dbReference>
<dbReference type="PANTHER" id="PTHR47506:SF1">
    <property type="entry name" value="HTH-TYPE TRANSCRIPTIONAL REGULATOR YJDC"/>
    <property type="match status" value="1"/>
</dbReference>
<dbReference type="InterPro" id="IPR001647">
    <property type="entry name" value="HTH_TetR"/>
</dbReference>
<keyword evidence="1" id="KW-0805">Transcription regulation</keyword>
<keyword evidence="3" id="KW-0804">Transcription</keyword>